<evidence type="ECO:0000256" key="1">
    <source>
        <dbReference type="ARBA" id="ARBA00004141"/>
    </source>
</evidence>
<keyword evidence="4" id="KW-0058">Aromatic hydrocarbons catabolism</keyword>
<dbReference type="PANTHER" id="PTHR43791:SF36">
    <property type="entry name" value="TRANSPORTER, PUTATIVE (AFU_ORTHOLOGUE AFUA_6G08340)-RELATED"/>
    <property type="match status" value="1"/>
</dbReference>
<feature type="transmembrane region" description="Helical" evidence="7">
    <location>
        <begin position="281"/>
        <end position="302"/>
    </location>
</feature>
<feature type="transmembrane region" description="Helical" evidence="7">
    <location>
        <begin position="89"/>
        <end position="107"/>
    </location>
</feature>
<dbReference type="PROSITE" id="PS50850">
    <property type="entry name" value="MFS"/>
    <property type="match status" value="1"/>
</dbReference>
<dbReference type="CDD" id="cd17319">
    <property type="entry name" value="MFS_ExuT_GudP_like"/>
    <property type="match status" value="1"/>
</dbReference>
<dbReference type="RefSeq" id="WP_198747464.1">
    <property type="nucleotide sequence ID" value="NZ_JAEHTE010000014.1"/>
</dbReference>
<gene>
    <name evidence="9" type="ORF">JEU22_14080</name>
</gene>
<accession>A0A8I1JKS6</accession>
<dbReference type="Pfam" id="PF07690">
    <property type="entry name" value="MFS_1"/>
    <property type="match status" value="1"/>
</dbReference>
<evidence type="ECO:0000313" key="9">
    <source>
        <dbReference type="EMBL" id="MBI6885039.1"/>
    </source>
</evidence>
<feature type="transmembrane region" description="Helical" evidence="7">
    <location>
        <begin position="314"/>
        <end position="333"/>
    </location>
</feature>
<dbReference type="Proteomes" id="UP000637061">
    <property type="component" value="Unassembled WGS sequence"/>
</dbReference>
<keyword evidence="6 7" id="KW-0472">Membrane</keyword>
<dbReference type="GO" id="GO:0022857">
    <property type="term" value="F:transmembrane transporter activity"/>
    <property type="evidence" value="ECO:0007669"/>
    <property type="project" value="InterPro"/>
</dbReference>
<evidence type="ECO:0000256" key="4">
    <source>
        <dbReference type="ARBA" id="ARBA00022797"/>
    </source>
</evidence>
<evidence type="ECO:0000259" key="8">
    <source>
        <dbReference type="PROSITE" id="PS50850"/>
    </source>
</evidence>
<feature type="transmembrane region" description="Helical" evidence="7">
    <location>
        <begin position="405"/>
        <end position="424"/>
    </location>
</feature>
<keyword evidence="2" id="KW-0813">Transport</keyword>
<feature type="transmembrane region" description="Helical" evidence="7">
    <location>
        <begin position="182"/>
        <end position="204"/>
    </location>
</feature>
<feature type="domain" description="Major facilitator superfamily (MFS) profile" evidence="8">
    <location>
        <begin position="23"/>
        <end position="428"/>
    </location>
</feature>
<dbReference type="InterPro" id="IPR036259">
    <property type="entry name" value="MFS_trans_sf"/>
</dbReference>
<feature type="transmembrane region" description="Helical" evidence="7">
    <location>
        <begin position="248"/>
        <end position="269"/>
    </location>
</feature>
<reference evidence="9" key="1">
    <citation type="submission" date="2020-12" db="EMBL/GenBank/DDBJ databases">
        <title>Enhanced detection system for hospital associated transmission using whole genome sequencing surveillance.</title>
        <authorList>
            <person name="Harrison L.H."/>
            <person name="Van Tyne D."/>
            <person name="Marsh J.W."/>
            <person name="Griffith M.P."/>
            <person name="Snyder D.J."/>
            <person name="Cooper V.S."/>
            <person name="Mustapha M."/>
        </authorList>
    </citation>
    <scope>NUCLEOTIDE SEQUENCE</scope>
    <source>
        <strain evidence="9">PSB00042</strain>
    </source>
</reference>
<comment type="caution">
    <text evidence="9">The sequence shown here is derived from an EMBL/GenBank/DDBJ whole genome shotgun (WGS) entry which is preliminary data.</text>
</comment>
<feature type="transmembrane region" description="Helical" evidence="7">
    <location>
        <begin position="373"/>
        <end position="393"/>
    </location>
</feature>
<evidence type="ECO:0000256" key="2">
    <source>
        <dbReference type="ARBA" id="ARBA00022448"/>
    </source>
</evidence>
<dbReference type="PANTHER" id="PTHR43791">
    <property type="entry name" value="PERMEASE-RELATED"/>
    <property type="match status" value="1"/>
</dbReference>
<feature type="transmembrane region" description="Helical" evidence="7">
    <location>
        <begin position="113"/>
        <end position="135"/>
    </location>
</feature>
<proteinExistence type="predicted"/>
<evidence type="ECO:0000256" key="3">
    <source>
        <dbReference type="ARBA" id="ARBA00022692"/>
    </source>
</evidence>
<feature type="transmembrane region" description="Helical" evidence="7">
    <location>
        <begin position="19"/>
        <end position="36"/>
    </location>
</feature>
<comment type="subcellular location">
    <subcellularLocation>
        <location evidence="1">Membrane</location>
        <topology evidence="1">Multi-pass membrane protein</topology>
    </subcellularLocation>
</comment>
<evidence type="ECO:0000313" key="10">
    <source>
        <dbReference type="Proteomes" id="UP000637061"/>
    </source>
</evidence>
<sequence>MDAGKSLENIEERETYLKVSLRLMPFLLIAYIFAYIDRINVGFAKLHMLGDLSFSNAVYGLGAGLFFIGYFCFEVPSNVLMHRIGARRTISRIMVLWGLISAGMAFVETPTQFYVMRFLLGVAEAGFYPGILLYLTYWYPSTRRAKAIAIFMLAIPFAGVLGGPLSGWLLDSMNGVHQMKGWQWMFIIEALPSVVCGVLAFFYLDDKVSDAKWLTSRQKWIIESNLRTEESKIEGHNGLAKVVCDPRVVRLAAICFCMLLGQYALTFWLPSLIKQAGVETALEIGMLTAIPFGVAALAMVLLGRSSDKTGERRLHLALSLMTGAAGLVLSALFSENLPLALLSLTIASAGILAATPIFWTLPSAILKGVSSAAGLALICAFGSLAGFISPYMIGWVKDATQRTDAALFFLAMMLVAGGIIALTIPKNKT</sequence>
<dbReference type="Gene3D" id="1.20.1250.20">
    <property type="entry name" value="MFS general substrate transporter like domains"/>
    <property type="match status" value="2"/>
</dbReference>
<evidence type="ECO:0000256" key="6">
    <source>
        <dbReference type="ARBA" id="ARBA00023136"/>
    </source>
</evidence>
<organism evidence="9 10">
    <name type="scientific">Pseudomonas putida</name>
    <name type="common">Arthrobacter siderocapsulatus</name>
    <dbReference type="NCBI Taxonomy" id="303"/>
    <lineage>
        <taxon>Bacteria</taxon>
        <taxon>Pseudomonadati</taxon>
        <taxon>Pseudomonadota</taxon>
        <taxon>Gammaproteobacteria</taxon>
        <taxon>Pseudomonadales</taxon>
        <taxon>Pseudomonadaceae</taxon>
        <taxon>Pseudomonas</taxon>
    </lineage>
</organism>
<dbReference type="AlphaFoldDB" id="A0A8I1JKS6"/>
<dbReference type="InterPro" id="IPR020846">
    <property type="entry name" value="MFS_dom"/>
</dbReference>
<keyword evidence="5 7" id="KW-1133">Transmembrane helix</keyword>
<protein>
    <submittedName>
        <fullName evidence="9">MFS transporter</fullName>
    </submittedName>
</protein>
<feature type="transmembrane region" description="Helical" evidence="7">
    <location>
        <begin position="147"/>
        <end position="170"/>
    </location>
</feature>
<dbReference type="EMBL" id="JAEHTE010000014">
    <property type="protein sequence ID" value="MBI6885039.1"/>
    <property type="molecule type" value="Genomic_DNA"/>
</dbReference>
<dbReference type="SUPFAM" id="SSF103473">
    <property type="entry name" value="MFS general substrate transporter"/>
    <property type="match status" value="1"/>
</dbReference>
<evidence type="ECO:0000256" key="7">
    <source>
        <dbReference type="SAM" id="Phobius"/>
    </source>
</evidence>
<evidence type="ECO:0000256" key="5">
    <source>
        <dbReference type="ARBA" id="ARBA00022989"/>
    </source>
</evidence>
<feature type="transmembrane region" description="Helical" evidence="7">
    <location>
        <begin position="339"/>
        <end position="361"/>
    </location>
</feature>
<name>A0A8I1JKS6_PSEPU</name>
<dbReference type="InterPro" id="IPR011701">
    <property type="entry name" value="MFS"/>
</dbReference>
<dbReference type="FunFam" id="1.20.1250.20:FF:000018">
    <property type="entry name" value="MFS transporter permease"/>
    <property type="match status" value="1"/>
</dbReference>
<keyword evidence="3 7" id="KW-0812">Transmembrane</keyword>
<feature type="transmembrane region" description="Helical" evidence="7">
    <location>
        <begin position="56"/>
        <end position="77"/>
    </location>
</feature>
<dbReference type="GO" id="GO:0005886">
    <property type="term" value="C:plasma membrane"/>
    <property type="evidence" value="ECO:0007669"/>
    <property type="project" value="TreeGrafter"/>
</dbReference>